<evidence type="ECO:0000313" key="2">
    <source>
        <dbReference type="EMBL" id="MBB5960039.1"/>
    </source>
</evidence>
<sequence length="177" mass="19678">MDHAQDALTALTGDAKPPPVLNAPRPAQPPHRPFEQQPPAPHTDRRAEPNEPPVIPPEQIEQLRRGLPPPIAPGERGRKTHGRWITPHGNAEPIVSGKDDDSDAADTMLKNMGMRAASAKTADVEIKLAAHMVREGIQHATVVITTCVRRSFRLRHSRAYPAATRVYAHRARRERRR</sequence>
<protein>
    <submittedName>
        <fullName evidence="2">Uncharacterized protein</fullName>
    </submittedName>
</protein>
<name>A0A841CRW1_9PSEU</name>
<dbReference type="InterPro" id="IPR032724">
    <property type="entry name" value="SCP1.201-like"/>
</dbReference>
<reference evidence="2 3" key="1">
    <citation type="submission" date="2020-08" db="EMBL/GenBank/DDBJ databases">
        <title>Genomic Encyclopedia of Type Strains, Phase III (KMG-III): the genomes of soil and plant-associated and newly described type strains.</title>
        <authorList>
            <person name="Whitman W."/>
        </authorList>
    </citation>
    <scope>NUCLEOTIDE SEQUENCE [LARGE SCALE GENOMIC DNA]</scope>
    <source>
        <strain evidence="2 3">CECT 8640</strain>
    </source>
</reference>
<accession>A0A841CRW1</accession>
<dbReference type="EMBL" id="JACHJN010000013">
    <property type="protein sequence ID" value="MBB5960039.1"/>
    <property type="molecule type" value="Genomic_DNA"/>
</dbReference>
<evidence type="ECO:0000313" key="3">
    <source>
        <dbReference type="Proteomes" id="UP000547510"/>
    </source>
</evidence>
<dbReference type="Pfam" id="PF14428">
    <property type="entry name" value="DddA-like"/>
    <property type="match status" value="1"/>
</dbReference>
<feature type="compositionally biased region" description="Pro residues" evidence="1">
    <location>
        <begin position="16"/>
        <end position="41"/>
    </location>
</feature>
<gene>
    <name evidence="2" type="ORF">FHS29_006661</name>
</gene>
<proteinExistence type="predicted"/>
<dbReference type="AlphaFoldDB" id="A0A841CRW1"/>
<feature type="region of interest" description="Disordered" evidence="1">
    <location>
        <begin position="1"/>
        <end position="103"/>
    </location>
</feature>
<comment type="caution">
    <text evidence="2">The sequence shown here is derived from an EMBL/GenBank/DDBJ whole genome shotgun (WGS) entry which is preliminary data.</text>
</comment>
<keyword evidence="3" id="KW-1185">Reference proteome</keyword>
<organism evidence="2 3">
    <name type="scientific">Saccharothrix tamanrassetensis</name>
    <dbReference type="NCBI Taxonomy" id="1051531"/>
    <lineage>
        <taxon>Bacteria</taxon>
        <taxon>Bacillati</taxon>
        <taxon>Actinomycetota</taxon>
        <taxon>Actinomycetes</taxon>
        <taxon>Pseudonocardiales</taxon>
        <taxon>Pseudonocardiaceae</taxon>
        <taxon>Saccharothrix</taxon>
    </lineage>
</organism>
<dbReference type="Proteomes" id="UP000547510">
    <property type="component" value="Unassembled WGS sequence"/>
</dbReference>
<evidence type="ECO:0000256" key="1">
    <source>
        <dbReference type="SAM" id="MobiDB-lite"/>
    </source>
</evidence>